<reference evidence="7 8" key="1">
    <citation type="journal article" date="2018" name="Environ. Microbiol.">
        <title>Genomes of ubiquitous marine and hypersaline Hydrogenovibrio, Thiomicrorhabdus and Thiomicrospira spp. encode a diversity of mechanisms to sustain chemolithoautotrophy in heterogeneous environments.</title>
        <authorList>
            <person name="Scott K.M."/>
            <person name="Williams J."/>
            <person name="Porter C.M.B."/>
            <person name="Russel S."/>
            <person name="Harmer T.L."/>
            <person name="Paul J.H."/>
            <person name="Antonen K.M."/>
            <person name="Bridges M.K."/>
            <person name="Camper G.J."/>
            <person name="Campla C.K."/>
            <person name="Casella L.G."/>
            <person name="Chase E."/>
            <person name="Conrad J.W."/>
            <person name="Cruz M.C."/>
            <person name="Dunlap D.S."/>
            <person name="Duran L."/>
            <person name="Fahsbender E.M."/>
            <person name="Goldsmith D.B."/>
            <person name="Keeley R.F."/>
            <person name="Kondoff M.R."/>
            <person name="Kussy B.I."/>
            <person name="Lane M.K."/>
            <person name="Lawler S."/>
            <person name="Leigh B.A."/>
            <person name="Lewis C."/>
            <person name="Lostal L.M."/>
            <person name="Marking D."/>
            <person name="Mancera P.A."/>
            <person name="McClenthan E.C."/>
            <person name="McIntyre E.A."/>
            <person name="Mine J.A."/>
            <person name="Modi S."/>
            <person name="Moore B.D."/>
            <person name="Morgan W.A."/>
            <person name="Nelson K.M."/>
            <person name="Nguyen K.N."/>
            <person name="Ogburn N."/>
            <person name="Parrino D.G."/>
            <person name="Pedapudi A.D."/>
            <person name="Pelham R.P."/>
            <person name="Preece A.M."/>
            <person name="Rampersad E.A."/>
            <person name="Richardson J.C."/>
            <person name="Rodgers C.M."/>
            <person name="Schaffer B.L."/>
            <person name="Sheridan N.E."/>
            <person name="Solone M.R."/>
            <person name="Staley Z.R."/>
            <person name="Tabuchi M."/>
            <person name="Waide R.J."/>
            <person name="Wanjugi P.W."/>
            <person name="Young S."/>
            <person name="Clum A."/>
            <person name="Daum C."/>
            <person name="Huntemann M."/>
            <person name="Ivanova N."/>
            <person name="Kyrpides N."/>
            <person name="Mikhailova N."/>
            <person name="Palaniappan K."/>
            <person name="Pillay M."/>
            <person name="Reddy T.B.K."/>
            <person name="Shapiro N."/>
            <person name="Stamatis D."/>
            <person name="Varghese N."/>
            <person name="Woyke T."/>
            <person name="Boden R."/>
            <person name="Freyermuth S.K."/>
            <person name="Kerfeld C.A."/>
        </authorList>
    </citation>
    <scope>NUCLEOTIDE SEQUENCE [LARGE SCALE GENOMIC DNA]</scope>
    <source>
        <strain evidence="7 8">JR-2</strain>
    </source>
</reference>
<dbReference type="EMBL" id="CP035033">
    <property type="protein sequence ID" value="QAB14248.1"/>
    <property type="molecule type" value="Genomic_DNA"/>
</dbReference>
<dbReference type="PANTHER" id="PTHR30346:SF26">
    <property type="entry name" value="HYDROGEN PEROXIDE-INDUCIBLE GENES ACTIVATOR"/>
    <property type="match status" value="1"/>
</dbReference>
<organism evidence="7 8">
    <name type="scientific">Hydrogenovibrio thermophilus</name>
    <dbReference type="NCBI Taxonomy" id="265883"/>
    <lineage>
        <taxon>Bacteria</taxon>
        <taxon>Pseudomonadati</taxon>
        <taxon>Pseudomonadota</taxon>
        <taxon>Gammaproteobacteria</taxon>
        <taxon>Thiotrichales</taxon>
        <taxon>Piscirickettsiaceae</taxon>
        <taxon>Hydrogenovibrio</taxon>
    </lineage>
</organism>
<gene>
    <name evidence="7" type="ORF">EPV75_00450</name>
</gene>
<evidence type="ECO:0000256" key="2">
    <source>
        <dbReference type="ARBA" id="ARBA00023015"/>
    </source>
</evidence>
<dbReference type="SUPFAM" id="SSF46785">
    <property type="entry name" value="Winged helix' DNA-binding domain"/>
    <property type="match status" value="1"/>
</dbReference>
<proteinExistence type="inferred from homology"/>
<evidence type="ECO:0000313" key="8">
    <source>
        <dbReference type="Proteomes" id="UP000285478"/>
    </source>
</evidence>
<dbReference type="Gene3D" id="1.10.10.10">
    <property type="entry name" value="Winged helix-like DNA-binding domain superfamily/Winged helix DNA-binding domain"/>
    <property type="match status" value="1"/>
</dbReference>
<dbReference type="FunFam" id="1.10.10.10:FF:000001">
    <property type="entry name" value="LysR family transcriptional regulator"/>
    <property type="match status" value="1"/>
</dbReference>
<dbReference type="GO" id="GO:0003700">
    <property type="term" value="F:DNA-binding transcription factor activity"/>
    <property type="evidence" value="ECO:0007669"/>
    <property type="project" value="InterPro"/>
</dbReference>
<dbReference type="RefSeq" id="WP_128384098.1">
    <property type="nucleotide sequence ID" value="NZ_CP035033.1"/>
</dbReference>
<dbReference type="PROSITE" id="PS50931">
    <property type="entry name" value="HTH_LYSR"/>
    <property type="match status" value="1"/>
</dbReference>
<dbReference type="Pfam" id="PF03466">
    <property type="entry name" value="LysR_substrate"/>
    <property type="match status" value="1"/>
</dbReference>
<dbReference type="SUPFAM" id="SSF53850">
    <property type="entry name" value="Periplasmic binding protein-like II"/>
    <property type="match status" value="1"/>
</dbReference>
<dbReference type="InterPro" id="IPR000847">
    <property type="entry name" value="LysR_HTH_N"/>
</dbReference>
<keyword evidence="3" id="KW-0238">DNA-binding</keyword>
<evidence type="ECO:0000259" key="6">
    <source>
        <dbReference type="PROSITE" id="PS50931"/>
    </source>
</evidence>
<dbReference type="Gene3D" id="3.40.190.10">
    <property type="entry name" value="Periplasmic binding protein-like II"/>
    <property type="match status" value="2"/>
</dbReference>
<sequence>MTLNELKYLVELAKEKHFRKASENCFVSQPTLSIAIKKLEDELNVNLFERRKNDVLITPIGQQVVDLAEEIIQKTKTIKQITQDEQSQTTELKLGVIYTIGPYLLPYLISEFHQKAQNIRLSIEENYTHELAKKLHSGELDIIIVSLPFSEPNTEVFPLYEENFVVAMPKDHPLAERNEIALEEVHNETVLLLGAGHCFRDQVIEAYPSLMHLNYQSNPLQKTLEGSSLETIRYMVASGAGITVLPCTACQNQDDLLVYKPLKTPIAKREVVMAWRKSFPRHKVLQTFKETFDGIKLPCTLKPDLKEE</sequence>
<dbReference type="InterPro" id="IPR036388">
    <property type="entry name" value="WH-like_DNA-bd_sf"/>
</dbReference>
<evidence type="ECO:0000256" key="5">
    <source>
        <dbReference type="ARBA" id="ARBA00023163"/>
    </source>
</evidence>
<keyword evidence="4" id="KW-0010">Activator</keyword>
<keyword evidence="8" id="KW-1185">Reference proteome</keyword>
<keyword evidence="5" id="KW-0804">Transcription</keyword>
<comment type="similarity">
    <text evidence="1">Belongs to the LysR transcriptional regulatory family.</text>
</comment>
<feature type="domain" description="HTH lysR-type" evidence="6">
    <location>
        <begin position="1"/>
        <end position="58"/>
    </location>
</feature>
<accession>A0A451G462</accession>
<keyword evidence="2" id="KW-0805">Transcription regulation</keyword>
<dbReference type="PANTHER" id="PTHR30346">
    <property type="entry name" value="TRANSCRIPTIONAL DUAL REGULATOR HCAR-RELATED"/>
    <property type="match status" value="1"/>
</dbReference>
<evidence type="ECO:0000256" key="1">
    <source>
        <dbReference type="ARBA" id="ARBA00009437"/>
    </source>
</evidence>
<protein>
    <submittedName>
        <fullName evidence="7">Hydrogen peroxide-inducible genes activator</fullName>
    </submittedName>
</protein>
<dbReference type="KEGG" id="htr:EPV75_00450"/>
<name>A0A451G462_9GAMM</name>
<evidence type="ECO:0000256" key="3">
    <source>
        <dbReference type="ARBA" id="ARBA00023125"/>
    </source>
</evidence>
<evidence type="ECO:0000313" key="7">
    <source>
        <dbReference type="EMBL" id="QAB14248.1"/>
    </source>
</evidence>
<dbReference type="CDD" id="cd08411">
    <property type="entry name" value="PBP2_OxyR"/>
    <property type="match status" value="1"/>
</dbReference>
<dbReference type="GO" id="GO:0003677">
    <property type="term" value="F:DNA binding"/>
    <property type="evidence" value="ECO:0007669"/>
    <property type="project" value="UniProtKB-KW"/>
</dbReference>
<evidence type="ECO:0000256" key="4">
    <source>
        <dbReference type="ARBA" id="ARBA00023159"/>
    </source>
</evidence>
<dbReference type="InterPro" id="IPR005119">
    <property type="entry name" value="LysR_subst-bd"/>
</dbReference>
<dbReference type="InterPro" id="IPR036390">
    <property type="entry name" value="WH_DNA-bd_sf"/>
</dbReference>
<dbReference type="Proteomes" id="UP000285478">
    <property type="component" value="Chromosome"/>
</dbReference>
<dbReference type="GO" id="GO:0032993">
    <property type="term" value="C:protein-DNA complex"/>
    <property type="evidence" value="ECO:0007669"/>
    <property type="project" value="TreeGrafter"/>
</dbReference>
<dbReference type="Pfam" id="PF00126">
    <property type="entry name" value="HTH_1"/>
    <property type="match status" value="1"/>
</dbReference>
<dbReference type="PRINTS" id="PR00039">
    <property type="entry name" value="HTHLYSR"/>
</dbReference>
<dbReference type="AlphaFoldDB" id="A0A451G462"/>